<dbReference type="Gene3D" id="2.60.120.200">
    <property type="match status" value="1"/>
</dbReference>
<accession>A0A3B0Y0J9</accession>
<gene>
    <name evidence="1" type="ORF">MNBD_GAMMA15-655</name>
</gene>
<sequence>MSKVFRIVTCAFIFMLPATSWSEVFFSEDFETGNNPFSFDVYNDFQTNAAQWFSSELVNEGGERGRVWKSTFRHFCNDSYFGHDVQQKSNWNITNRIHWRTYVKFGTTDNSPEWQTSAPVSGCSGITSQRGYELKFPDIGGGSGLQLGRIIGKLRSADGSGRYGRFRLYTPDGTNHDHDSQGSPRFISNRWYAVEFMVEDNGNNDTVKIWINNNNENNPDYSFTGGNMFNSSQWSTGMAYNHGYRNHDVPYDTDFFYDDVVISNTFIGLAGNGASPPSAPPNLQ</sequence>
<name>A0A3B0Y0J9_9ZZZZ</name>
<evidence type="ECO:0000313" key="1">
    <source>
        <dbReference type="EMBL" id="VAW73271.1"/>
    </source>
</evidence>
<dbReference type="EMBL" id="UOFN01000013">
    <property type="protein sequence ID" value="VAW73271.1"/>
    <property type="molecule type" value="Genomic_DNA"/>
</dbReference>
<protein>
    <submittedName>
        <fullName evidence="1">Uncharacterized protein</fullName>
    </submittedName>
</protein>
<reference evidence="1" key="1">
    <citation type="submission" date="2018-06" db="EMBL/GenBank/DDBJ databases">
        <authorList>
            <person name="Zhirakovskaya E."/>
        </authorList>
    </citation>
    <scope>NUCLEOTIDE SEQUENCE</scope>
</reference>
<dbReference type="AlphaFoldDB" id="A0A3B0Y0J9"/>
<proteinExistence type="predicted"/>
<organism evidence="1">
    <name type="scientific">hydrothermal vent metagenome</name>
    <dbReference type="NCBI Taxonomy" id="652676"/>
    <lineage>
        <taxon>unclassified sequences</taxon>
        <taxon>metagenomes</taxon>
        <taxon>ecological metagenomes</taxon>
    </lineage>
</organism>